<feature type="compositionally biased region" description="Low complexity" evidence="1">
    <location>
        <begin position="339"/>
        <end position="349"/>
    </location>
</feature>
<dbReference type="EMBL" id="JBJJXI010000049">
    <property type="protein sequence ID" value="KAL3401221.1"/>
    <property type="molecule type" value="Genomic_DNA"/>
</dbReference>
<feature type="transmembrane region" description="Helical" evidence="2">
    <location>
        <begin position="267"/>
        <end position="293"/>
    </location>
</feature>
<protein>
    <submittedName>
        <fullName evidence="3">Uncharacterized protein</fullName>
    </submittedName>
</protein>
<dbReference type="Proteomes" id="UP001627154">
    <property type="component" value="Unassembled WGS sequence"/>
</dbReference>
<gene>
    <name evidence="3" type="ORF">TKK_005817</name>
</gene>
<sequence length="349" mass="40168">MKASPLVRKALLKLIDTLRWKAITIKKNTRNDNIMKIADNFIRASLKNKICLTSEQTSHIIYFGEWNEEFFNSVNNAFIIVITSENISNEKLQSSNLKNTFLIVDNIGKLYSGSEMNQLEKKLQSVIKNLENLNEVLDALNIYITSLQSICQKSNCHVNYDEWNQLIDETIKSKISSTDANIYFKVIDKRNELQNVGEMRIHDEKIELFWKKNLLTDLTINSQWPLTQFVMENDSIDSCDGKLFDIENSMNKAVETYFTTEISNSEWWKMIGTVTGIGVAMFAFGFCAVYIIYSNIRGPKEATVRKPERNYSLKGITRHRAGSHMNNEPNLRRNESRSSIKSSISDKSV</sequence>
<feature type="region of interest" description="Disordered" evidence="1">
    <location>
        <begin position="316"/>
        <end position="349"/>
    </location>
</feature>
<evidence type="ECO:0000256" key="2">
    <source>
        <dbReference type="SAM" id="Phobius"/>
    </source>
</evidence>
<evidence type="ECO:0000256" key="1">
    <source>
        <dbReference type="SAM" id="MobiDB-lite"/>
    </source>
</evidence>
<comment type="caution">
    <text evidence="3">The sequence shown here is derived from an EMBL/GenBank/DDBJ whole genome shotgun (WGS) entry which is preliminary data.</text>
</comment>
<keyword evidence="2" id="KW-0472">Membrane</keyword>
<accession>A0ABD2X7R2</accession>
<keyword evidence="2" id="KW-0812">Transmembrane</keyword>
<keyword evidence="2" id="KW-1133">Transmembrane helix</keyword>
<reference evidence="3 4" key="1">
    <citation type="journal article" date="2024" name="bioRxiv">
        <title>A reference genome for Trichogramma kaykai: A tiny desert-dwelling parasitoid wasp with competing sex-ratio distorters.</title>
        <authorList>
            <person name="Culotta J."/>
            <person name="Lindsey A.R."/>
        </authorList>
    </citation>
    <scope>NUCLEOTIDE SEQUENCE [LARGE SCALE GENOMIC DNA]</scope>
    <source>
        <strain evidence="3 4">KSX58</strain>
    </source>
</reference>
<name>A0ABD2X7R2_9HYME</name>
<organism evidence="3 4">
    <name type="scientific">Trichogramma kaykai</name>
    <dbReference type="NCBI Taxonomy" id="54128"/>
    <lineage>
        <taxon>Eukaryota</taxon>
        <taxon>Metazoa</taxon>
        <taxon>Ecdysozoa</taxon>
        <taxon>Arthropoda</taxon>
        <taxon>Hexapoda</taxon>
        <taxon>Insecta</taxon>
        <taxon>Pterygota</taxon>
        <taxon>Neoptera</taxon>
        <taxon>Endopterygota</taxon>
        <taxon>Hymenoptera</taxon>
        <taxon>Apocrita</taxon>
        <taxon>Proctotrupomorpha</taxon>
        <taxon>Chalcidoidea</taxon>
        <taxon>Trichogrammatidae</taxon>
        <taxon>Trichogramma</taxon>
    </lineage>
</organism>
<dbReference type="AlphaFoldDB" id="A0ABD2X7R2"/>
<evidence type="ECO:0000313" key="3">
    <source>
        <dbReference type="EMBL" id="KAL3401221.1"/>
    </source>
</evidence>
<proteinExistence type="predicted"/>
<keyword evidence="4" id="KW-1185">Reference proteome</keyword>
<evidence type="ECO:0000313" key="4">
    <source>
        <dbReference type="Proteomes" id="UP001627154"/>
    </source>
</evidence>